<organism evidence="5 6">
    <name type="scientific">Phyllosticta capitalensis</name>
    <dbReference type="NCBI Taxonomy" id="121624"/>
    <lineage>
        <taxon>Eukaryota</taxon>
        <taxon>Fungi</taxon>
        <taxon>Dikarya</taxon>
        <taxon>Ascomycota</taxon>
        <taxon>Pezizomycotina</taxon>
        <taxon>Dothideomycetes</taxon>
        <taxon>Dothideomycetes incertae sedis</taxon>
        <taxon>Botryosphaeriales</taxon>
        <taxon>Phyllostictaceae</taxon>
        <taxon>Phyllosticta</taxon>
    </lineage>
</organism>
<evidence type="ECO:0000256" key="3">
    <source>
        <dbReference type="SAM" id="SignalP"/>
    </source>
</evidence>
<dbReference type="Proteomes" id="UP001492380">
    <property type="component" value="Unassembled WGS sequence"/>
</dbReference>
<dbReference type="SUPFAM" id="SSF54373">
    <property type="entry name" value="FAD-linked reductases, C-terminal domain"/>
    <property type="match status" value="1"/>
</dbReference>
<feature type="signal peptide" evidence="3">
    <location>
        <begin position="1"/>
        <end position="16"/>
    </location>
</feature>
<dbReference type="EMBL" id="JBBWRZ010000006">
    <property type="protein sequence ID" value="KAK8233504.1"/>
    <property type="molecule type" value="Genomic_DNA"/>
</dbReference>
<evidence type="ECO:0000313" key="6">
    <source>
        <dbReference type="Proteomes" id="UP001492380"/>
    </source>
</evidence>
<reference evidence="5 6" key="1">
    <citation type="submission" date="2024-04" db="EMBL/GenBank/DDBJ databases">
        <title>Phyllosticta paracitricarpa is synonymous to the EU quarantine fungus P. citricarpa based on phylogenomic analyses.</title>
        <authorList>
            <consortium name="Lawrence Berkeley National Laboratory"/>
            <person name="Van Ingen-Buijs V.A."/>
            <person name="Van Westerhoven A.C."/>
            <person name="Haridas S."/>
            <person name="Skiadas P."/>
            <person name="Martin F."/>
            <person name="Groenewald J.Z."/>
            <person name="Crous P.W."/>
            <person name="Seidl M.F."/>
        </authorList>
    </citation>
    <scope>NUCLEOTIDE SEQUENCE [LARGE SCALE GENOMIC DNA]</scope>
    <source>
        <strain evidence="5 6">CBS 123374</strain>
    </source>
</reference>
<dbReference type="InterPro" id="IPR012132">
    <property type="entry name" value="GMC_OxRdtase"/>
</dbReference>
<accession>A0ABR1YMI9</accession>
<sequence length="640" mass="68802">MRISTAASLLVGSAAAVPILDSILDPITNSIWTDASTLIETSIGTLEGVLGDTQSFDYVVVGGGTAGNTVAYRLAEAGHSVAVIETGGSFEVGKPVVGPAPLGGIIGIGSNPLDSIPTVDYVFTTTPQPGAAGREMHYPQGKCLGGSSALNFMIHHRPTKGSMDKWAEAVGDDSYTFDSMLPYFKKSMNFTPPNTSTRPANATALYSESDFIENNDNGAIQVTYPNYSWSWQTYAAGGLEALGLNITGTYDQGELDGIHYAQLTVNPETQARSTSAEWIYKARDGNLKGKLSVFLATQATKILFDDDKKAYGVEVQPATPVDGLLQYQINATKEVILSAGALHSPQLLMLSGIGPAEHLQEHGIDVLVDRPGVGQNVSDHLIFGPAYEVTIDTLDAVLANPVKLAAVVAEYAASATGPLTNNVAEMLAWERLPSSTNLSQSTWDRLNAYPEDWPQIEYFPAAGYIGDFNIPWAQQPKDGKQYASMLATLLMPLSRGNVSLASATATDKPLFNPMWLTDPGDQEMVVAIYRRMREVMNTDIVKSIRASEDEYWPGPNVDSYEEILENLQTSVMAIMHASCTCRMGKPEEETAVVDTKARVIGVENLRVVDASMFAFLPPGHPSALIYALAEKISEDIINGS</sequence>
<evidence type="ECO:0000259" key="4">
    <source>
        <dbReference type="PROSITE" id="PS00624"/>
    </source>
</evidence>
<dbReference type="PANTHER" id="PTHR11552:SF138">
    <property type="entry name" value="DEHYDROGENASE PKFF-RELATED"/>
    <property type="match status" value="1"/>
</dbReference>
<name>A0ABR1YMI9_9PEZI</name>
<proteinExistence type="inferred from homology"/>
<keyword evidence="6" id="KW-1185">Reference proteome</keyword>
<comment type="similarity">
    <text evidence="1">Belongs to the GMC oxidoreductase family.</text>
</comment>
<protein>
    <submittedName>
        <fullName evidence="5">Choline dehydrogenase</fullName>
    </submittedName>
</protein>
<dbReference type="InterPro" id="IPR000172">
    <property type="entry name" value="GMC_OxRdtase_N"/>
</dbReference>
<dbReference type="PROSITE" id="PS00624">
    <property type="entry name" value="GMC_OXRED_2"/>
    <property type="match status" value="1"/>
</dbReference>
<keyword evidence="2" id="KW-0325">Glycoprotein</keyword>
<gene>
    <name evidence="5" type="ORF">HDK90DRAFT_269328</name>
</gene>
<evidence type="ECO:0000313" key="5">
    <source>
        <dbReference type="EMBL" id="KAK8233504.1"/>
    </source>
</evidence>
<feature type="chain" id="PRO_5045948450" evidence="3">
    <location>
        <begin position="17"/>
        <end position="640"/>
    </location>
</feature>
<dbReference type="Gene3D" id="3.30.560.10">
    <property type="entry name" value="Glucose Oxidase, domain 3"/>
    <property type="match status" value="1"/>
</dbReference>
<dbReference type="InterPro" id="IPR036188">
    <property type="entry name" value="FAD/NAD-bd_sf"/>
</dbReference>
<dbReference type="PANTHER" id="PTHR11552">
    <property type="entry name" value="GLUCOSE-METHANOL-CHOLINE GMC OXIDOREDUCTASE"/>
    <property type="match status" value="1"/>
</dbReference>
<dbReference type="Pfam" id="PF05199">
    <property type="entry name" value="GMC_oxred_C"/>
    <property type="match status" value="1"/>
</dbReference>
<dbReference type="PIRSF" id="PIRSF000137">
    <property type="entry name" value="Alcohol_oxidase"/>
    <property type="match status" value="1"/>
</dbReference>
<feature type="domain" description="Glucose-methanol-choline oxidoreductase N-terminal" evidence="4">
    <location>
        <begin position="340"/>
        <end position="354"/>
    </location>
</feature>
<evidence type="ECO:0000256" key="2">
    <source>
        <dbReference type="ARBA" id="ARBA00023180"/>
    </source>
</evidence>
<dbReference type="InterPro" id="IPR007867">
    <property type="entry name" value="GMC_OxRtase_C"/>
</dbReference>
<dbReference type="SUPFAM" id="SSF51905">
    <property type="entry name" value="FAD/NAD(P)-binding domain"/>
    <property type="match status" value="1"/>
</dbReference>
<comment type="caution">
    <text evidence="5">The sequence shown here is derived from an EMBL/GenBank/DDBJ whole genome shotgun (WGS) entry which is preliminary data.</text>
</comment>
<dbReference type="Pfam" id="PF00732">
    <property type="entry name" value="GMC_oxred_N"/>
    <property type="match status" value="1"/>
</dbReference>
<dbReference type="Gene3D" id="3.50.50.60">
    <property type="entry name" value="FAD/NAD(P)-binding domain"/>
    <property type="match status" value="1"/>
</dbReference>
<evidence type="ECO:0000256" key="1">
    <source>
        <dbReference type="ARBA" id="ARBA00010790"/>
    </source>
</evidence>
<keyword evidence="3" id="KW-0732">Signal</keyword>